<keyword evidence="4" id="KW-1003">Cell membrane</keyword>
<dbReference type="PROSITE" id="PS50885">
    <property type="entry name" value="HAMP"/>
    <property type="match status" value="1"/>
</dbReference>
<evidence type="ECO:0000259" key="15">
    <source>
        <dbReference type="PROSITE" id="PS50109"/>
    </source>
</evidence>
<evidence type="ECO:0000256" key="1">
    <source>
        <dbReference type="ARBA" id="ARBA00000085"/>
    </source>
</evidence>
<evidence type="ECO:0000256" key="7">
    <source>
        <dbReference type="ARBA" id="ARBA00022692"/>
    </source>
</evidence>
<feature type="domain" description="Histidine kinase" evidence="15">
    <location>
        <begin position="165"/>
        <end position="366"/>
    </location>
</feature>
<proteinExistence type="predicted"/>
<keyword evidence="5" id="KW-0597">Phosphoprotein</keyword>
<evidence type="ECO:0000313" key="18">
    <source>
        <dbReference type="Proteomes" id="UP001438008"/>
    </source>
</evidence>
<evidence type="ECO:0000256" key="13">
    <source>
        <dbReference type="ARBA" id="ARBA00023136"/>
    </source>
</evidence>
<dbReference type="InterPro" id="IPR005467">
    <property type="entry name" value="His_kinase_dom"/>
</dbReference>
<dbReference type="CDD" id="cd06225">
    <property type="entry name" value="HAMP"/>
    <property type="match status" value="1"/>
</dbReference>
<dbReference type="InterPro" id="IPR003594">
    <property type="entry name" value="HATPase_dom"/>
</dbReference>
<comment type="subcellular location">
    <subcellularLocation>
        <location evidence="2">Cell membrane</location>
        <topology evidence="2">Multi-pass membrane protein</topology>
    </subcellularLocation>
</comment>
<dbReference type="InterPro" id="IPR036890">
    <property type="entry name" value="HATPase_C_sf"/>
</dbReference>
<dbReference type="PANTHER" id="PTHR45528:SF1">
    <property type="entry name" value="SENSOR HISTIDINE KINASE CPXA"/>
    <property type="match status" value="1"/>
</dbReference>
<name>A0ABV1FK47_9FIRM</name>
<evidence type="ECO:0000256" key="11">
    <source>
        <dbReference type="ARBA" id="ARBA00022989"/>
    </source>
</evidence>
<keyword evidence="18" id="KW-1185">Reference proteome</keyword>
<dbReference type="SMART" id="SM00388">
    <property type="entry name" value="HisKA"/>
    <property type="match status" value="1"/>
</dbReference>
<dbReference type="RefSeq" id="WP_204987124.1">
    <property type="nucleotide sequence ID" value="NZ_JBBMFE010000014.1"/>
</dbReference>
<comment type="caution">
    <text evidence="17">The sequence shown here is derived from an EMBL/GenBank/DDBJ whole genome shotgun (WGS) entry which is preliminary data.</text>
</comment>
<keyword evidence="9 17" id="KW-0418">Kinase</keyword>
<keyword evidence="12" id="KW-0902">Two-component regulatory system</keyword>
<dbReference type="SUPFAM" id="SSF55874">
    <property type="entry name" value="ATPase domain of HSP90 chaperone/DNA topoisomerase II/histidine kinase"/>
    <property type="match status" value="1"/>
</dbReference>
<dbReference type="CDD" id="cd00082">
    <property type="entry name" value="HisKA"/>
    <property type="match status" value="1"/>
</dbReference>
<evidence type="ECO:0000256" key="5">
    <source>
        <dbReference type="ARBA" id="ARBA00022553"/>
    </source>
</evidence>
<keyword evidence="6" id="KW-0808">Transferase</keyword>
<organism evidence="17 18">
    <name type="scientific">Laedolimicola intestinihominis</name>
    <dbReference type="NCBI Taxonomy" id="3133166"/>
    <lineage>
        <taxon>Bacteria</taxon>
        <taxon>Bacillati</taxon>
        <taxon>Bacillota</taxon>
        <taxon>Clostridia</taxon>
        <taxon>Lachnospirales</taxon>
        <taxon>Lachnospiraceae</taxon>
        <taxon>Laedolimicola</taxon>
    </lineage>
</organism>
<dbReference type="InterPro" id="IPR050398">
    <property type="entry name" value="HssS/ArlS-like"/>
</dbReference>
<sequence length="366" mass="40395">MERLKNMGLKKSFLLLSLSCLAVAFLLLGAVIFLCRGIENYYPLGGVEILSDGSIVPLPSPTASQQRILAILNIVQTLSCILFPVGGLIVSVFLFYYLKLKQPISCLQNGIMRIQNNDLDFSLPILSYDEMGQLCAAFEEMRSELLKSNRLLWQQAEERKRLNAAFSHDLRNPITVLKGSVKLLRQGIQDEQTIDRLESYTLRIEQYVEAMSSVQKLEQLSVKPKEIRLSVLQSELQETARLLALSKKVSVLVPSGGTVCIDHGLFLTVAENLIGNAARFAEKAISIQITLQNDSMTLNVEDDGAGYPLSLVQNGPNPFETTSSNSSHFGMGLYSSRILCEKHGGRLILENRVGGGASATAIFHFV</sequence>
<reference evidence="17 18" key="1">
    <citation type="submission" date="2024-03" db="EMBL/GenBank/DDBJ databases">
        <title>Human intestinal bacterial collection.</title>
        <authorList>
            <person name="Pauvert C."/>
            <person name="Hitch T.C.A."/>
            <person name="Clavel T."/>
        </authorList>
    </citation>
    <scope>NUCLEOTIDE SEQUENCE [LARGE SCALE GENOMIC DNA]</scope>
    <source>
        <strain evidence="17 18">CLA-AA-H132</strain>
    </source>
</reference>
<dbReference type="EC" id="2.7.13.3" evidence="3"/>
<keyword evidence="8" id="KW-0547">Nucleotide-binding</keyword>
<dbReference type="Gene3D" id="6.10.340.10">
    <property type="match status" value="1"/>
</dbReference>
<evidence type="ECO:0000256" key="9">
    <source>
        <dbReference type="ARBA" id="ARBA00022777"/>
    </source>
</evidence>
<dbReference type="SUPFAM" id="SSF158472">
    <property type="entry name" value="HAMP domain-like"/>
    <property type="match status" value="1"/>
</dbReference>
<dbReference type="EMBL" id="JBBMFE010000014">
    <property type="protein sequence ID" value="MEQ2473449.1"/>
    <property type="molecule type" value="Genomic_DNA"/>
</dbReference>
<dbReference type="Pfam" id="PF00672">
    <property type="entry name" value="HAMP"/>
    <property type="match status" value="1"/>
</dbReference>
<evidence type="ECO:0000256" key="4">
    <source>
        <dbReference type="ARBA" id="ARBA00022475"/>
    </source>
</evidence>
<dbReference type="PROSITE" id="PS50109">
    <property type="entry name" value="HIS_KIN"/>
    <property type="match status" value="1"/>
</dbReference>
<evidence type="ECO:0000259" key="16">
    <source>
        <dbReference type="PROSITE" id="PS50885"/>
    </source>
</evidence>
<keyword evidence="7 14" id="KW-0812">Transmembrane</keyword>
<feature type="transmembrane region" description="Helical" evidence="14">
    <location>
        <begin position="68"/>
        <end position="98"/>
    </location>
</feature>
<dbReference type="InterPro" id="IPR036097">
    <property type="entry name" value="HisK_dim/P_sf"/>
</dbReference>
<keyword evidence="10" id="KW-0067">ATP-binding</keyword>
<accession>A0ABV1FK47</accession>
<dbReference type="InterPro" id="IPR003661">
    <property type="entry name" value="HisK_dim/P_dom"/>
</dbReference>
<evidence type="ECO:0000256" key="2">
    <source>
        <dbReference type="ARBA" id="ARBA00004651"/>
    </source>
</evidence>
<evidence type="ECO:0000256" key="14">
    <source>
        <dbReference type="SAM" id="Phobius"/>
    </source>
</evidence>
<feature type="domain" description="HAMP" evidence="16">
    <location>
        <begin position="98"/>
        <end position="150"/>
    </location>
</feature>
<dbReference type="SMART" id="SM00387">
    <property type="entry name" value="HATPase_c"/>
    <property type="match status" value="1"/>
</dbReference>
<evidence type="ECO:0000256" key="6">
    <source>
        <dbReference type="ARBA" id="ARBA00022679"/>
    </source>
</evidence>
<dbReference type="Pfam" id="PF02518">
    <property type="entry name" value="HATPase_c"/>
    <property type="match status" value="1"/>
</dbReference>
<evidence type="ECO:0000256" key="8">
    <source>
        <dbReference type="ARBA" id="ARBA00022741"/>
    </source>
</evidence>
<evidence type="ECO:0000313" key="17">
    <source>
        <dbReference type="EMBL" id="MEQ2473449.1"/>
    </source>
</evidence>
<protein>
    <recommendedName>
        <fullName evidence="3">histidine kinase</fullName>
        <ecNumber evidence="3">2.7.13.3</ecNumber>
    </recommendedName>
</protein>
<keyword evidence="13 14" id="KW-0472">Membrane</keyword>
<evidence type="ECO:0000256" key="3">
    <source>
        <dbReference type="ARBA" id="ARBA00012438"/>
    </source>
</evidence>
<keyword evidence="11 14" id="KW-1133">Transmembrane helix</keyword>
<dbReference type="Proteomes" id="UP001438008">
    <property type="component" value="Unassembled WGS sequence"/>
</dbReference>
<gene>
    <name evidence="17" type="ORF">WMO29_13260</name>
</gene>
<dbReference type="Gene3D" id="1.10.287.130">
    <property type="match status" value="1"/>
</dbReference>
<dbReference type="InterPro" id="IPR003660">
    <property type="entry name" value="HAMP_dom"/>
</dbReference>
<dbReference type="SMART" id="SM00304">
    <property type="entry name" value="HAMP"/>
    <property type="match status" value="1"/>
</dbReference>
<comment type="catalytic activity">
    <reaction evidence="1">
        <text>ATP + protein L-histidine = ADP + protein N-phospho-L-histidine.</text>
        <dbReference type="EC" id="2.7.13.3"/>
    </reaction>
</comment>
<dbReference type="Gene3D" id="3.30.565.10">
    <property type="entry name" value="Histidine kinase-like ATPase, C-terminal domain"/>
    <property type="match status" value="1"/>
</dbReference>
<dbReference type="PANTHER" id="PTHR45528">
    <property type="entry name" value="SENSOR HISTIDINE KINASE CPXA"/>
    <property type="match status" value="1"/>
</dbReference>
<dbReference type="Pfam" id="PF00512">
    <property type="entry name" value="HisKA"/>
    <property type="match status" value="1"/>
</dbReference>
<evidence type="ECO:0000256" key="12">
    <source>
        <dbReference type="ARBA" id="ARBA00023012"/>
    </source>
</evidence>
<dbReference type="SUPFAM" id="SSF47384">
    <property type="entry name" value="Homodimeric domain of signal transducing histidine kinase"/>
    <property type="match status" value="1"/>
</dbReference>
<evidence type="ECO:0000256" key="10">
    <source>
        <dbReference type="ARBA" id="ARBA00022840"/>
    </source>
</evidence>
<dbReference type="GO" id="GO:0016301">
    <property type="term" value="F:kinase activity"/>
    <property type="evidence" value="ECO:0007669"/>
    <property type="project" value="UniProtKB-KW"/>
</dbReference>